<name>A0A348W9A3_9RHOB</name>
<evidence type="ECO:0000256" key="1">
    <source>
        <dbReference type="SAM" id="MobiDB-lite"/>
    </source>
</evidence>
<dbReference type="EMBL" id="DMVW01000045">
    <property type="protein sequence ID" value="HAR51115.1"/>
    <property type="molecule type" value="Genomic_DNA"/>
</dbReference>
<feature type="compositionally biased region" description="Basic and acidic residues" evidence="1">
    <location>
        <begin position="51"/>
        <end position="65"/>
    </location>
</feature>
<dbReference type="AlphaFoldDB" id="A0A348W9A3"/>
<sequence length="65" mass="7501">MRDAKPWRWSNVTQRYTEAAGRGGMTDSARQNLIARRNGERNLPNLPKSFVKSDTKPKQGKDNLW</sequence>
<evidence type="ECO:0000313" key="3">
    <source>
        <dbReference type="Proteomes" id="UP000264719"/>
    </source>
</evidence>
<feature type="region of interest" description="Disordered" evidence="1">
    <location>
        <begin position="36"/>
        <end position="65"/>
    </location>
</feature>
<dbReference type="Proteomes" id="UP000264719">
    <property type="component" value="Unassembled WGS sequence"/>
</dbReference>
<evidence type="ECO:0000313" key="2">
    <source>
        <dbReference type="EMBL" id="HAR51115.1"/>
    </source>
</evidence>
<gene>
    <name evidence="2" type="ORF">DCS45_04445</name>
</gene>
<proteinExistence type="predicted"/>
<organism evidence="2 3">
    <name type="scientific">Roseovarius nubinhibens</name>
    <dbReference type="NCBI Taxonomy" id="314263"/>
    <lineage>
        <taxon>Bacteria</taxon>
        <taxon>Pseudomonadati</taxon>
        <taxon>Pseudomonadota</taxon>
        <taxon>Alphaproteobacteria</taxon>
        <taxon>Rhodobacterales</taxon>
        <taxon>Roseobacteraceae</taxon>
        <taxon>Roseovarius</taxon>
    </lineage>
</organism>
<accession>A0A348W9A3</accession>
<comment type="caution">
    <text evidence="2">The sequence shown here is derived from an EMBL/GenBank/DDBJ whole genome shotgun (WGS) entry which is preliminary data.</text>
</comment>
<protein>
    <submittedName>
        <fullName evidence="2">Uncharacterized protein</fullName>
    </submittedName>
</protein>
<reference evidence="2 3" key="1">
    <citation type="journal article" date="2018" name="Nat. Biotechnol.">
        <title>A standardized bacterial taxonomy based on genome phylogeny substantially revises the tree of life.</title>
        <authorList>
            <person name="Parks D.H."/>
            <person name="Chuvochina M."/>
            <person name="Waite D.W."/>
            <person name="Rinke C."/>
            <person name="Skarshewski A."/>
            <person name="Chaumeil P.A."/>
            <person name="Hugenholtz P."/>
        </authorList>
    </citation>
    <scope>NUCLEOTIDE SEQUENCE [LARGE SCALE GENOMIC DNA]</scope>
    <source>
        <strain evidence="2">UBA9169</strain>
    </source>
</reference>